<name>A0A1Z3UAG7_BREVE</name>
<dbReference type="RefSeq" id="WP_066624386.1">
    <property type="nucleotide sequence ID" value="NZ_CP022048.2"/>
</dbReference>
<protein>
    <submittedName>
        <fullName evidence="3">Helix-turn-helix domain-containing protein</fullName>
    </submittedName>
    <submittedName>
        <fullName evidence="2">XRE family transcriptional regulator</fullName>
    </submittedName>
</protein>
<dbReference type="InterPro" id="IPR010982">
    <property type="entry name" value="Lambda_DNA-bd_dom_sf"/>
</dbReference>
<reference evidence="4" key="1">
    <citation type="submission" date="2017-06" db="EMBL/GenBank/DDBJ databases">
        <title>FDA dAtabase for Regulatory Grade micrObial Sequences (FDA-ARGOS): Supporting development and validation of Infectious Disease Dx tests.</title>
        <authorList>
            <person name="Minogue T."/>
            <person name="Wolcott M."/>
            <person name="Wasieloski L."/>
            <person name="Aguilar W."/>
            <person name="Moore D."/>
            <person name="Tallon L."/>
            <person name="Sadzewicz L."/>
            <person name="Sengamalay N."/>
            <person name="Ott S."/>
            <person name="Godinez A."/>
            <person name="Nagaraj S."/>
            <person name="Nadendla S."/>
            <person name="Geyer C."/>
            <person name="Sichtig H."/>
        </authorList>
    </citation>
    <scope>NUCLEOTIDE SEQUENCE [LARGE SCALE GENOMIC DNA]</scope>
    <source>
        <strain evidence="4">FDAARGOS_289</strain>
    </source>
</reference>
<dbReference type="EMBL" id="CP022048">
    <property type="protein sequence ID" value="ASE40276.1"/>
    <property type="molecule type" value="Genomic_DNA"/>
</dbReference>
<reference evidence="2" key="2">
    <citation type="submission" date="2017-12" db="EMBL/GenBank/DDBJ databases">
        <title>FDA dAtabase for Regulatory Grade micrObial Sequences (FDA-ARGOS): Supporting development and validation of Infectious Disease Dx tests.</title>
        <authorList>
            <person name="Campos J."/>
            <person name="Goldberg B."/>
            <person name="Tallon L."/>
            <person name="Sadzewicz L."/>
            <person name="Sengamalay N."/>
            <person name="Ott S."/>
            <person name="Godinez A."/>
            <person name="Nagaraj S."/>
            <person name="Vavikolanu K."/>
            <person name="Vyas G."/>
            <person name="Nadendla S."/>
            <person name="Aluvathingal J."/>
            <person name="Geyer C."/>
            <person name="Nandy P."/>
            <person name="Hobson J."/>
            <person name="Sichtig H."/>
        </authorList>
    </citation>
    <scope>NUCLEOTIDE SEQUENCE</scope>
    <source>
        <strain evidence="2">FDAARGOS_289</strain>
    </source>
</reference>
<reference evidence="3 5" key="4">
    <citation type="journal article" date="2023" name="FEMS Microbes">
        <title>Whole genomes of deep-sea sponge-associated bacteria exhibit high novel natural product potential.</title>
        <authorList>
            <person name="Hesketh-Best P.J."/>
            <person name="January G.G."/>
            <person name="Koch M.J."/>
            <person name="Warburton P.J."/>
            <person name="Howell K.L."/>
            <person name="Upton M."/>
        </authorList>
    </citation>
    <scope>NUCLEOTIDE SEQUENCE [LARGE SCALE GENOMIC DNA]</scope>
    <source>
        <strain evidence="3 5">PC206-O</strain>
    </source>
</reference>
<evidence type="ECO:0000313" key="3">
    <source>
        <dbReference type="EMBL" id="MDX2334298.1"/>
    </source>
</evidence>
<reference evidence="3" key="3">
    <citation type="submission" date="2022-06" db="EMBL/GenBank/DDBJ databases">
        <authorList>
            <person name="Hesketh-Best P.J."/>
            <person name="Koch M.J."/>
        </authorList>
    </citation>
    <scope>NUCLEOTIDE SEQUENCE</scope>
    <source>
        <strain evidence="3">PC206-O</strain>
    </source>
</reference>
<organism evidence="2 4">
    <name type="scientific">Brevundimonas vesicularis</name>
    <name type="common">Pseudomonas vesicularis</name>
    <dbReference type="NCBI Taxonomy" id="41276"/>
    <lineage>
        <taxon>Bacteria</taxon>
        <taxon>Pseudomonadati</taxon>
        <taxon>Pseudomonadota</taxon>
        <taxon>Alphaproteobacteria</taxon>
        <taxon>Caulobacterales</taxon>
        <taxon>Caulobacteraceae</taxon>
        <taxon>Brevundimonas</taxon>
    </lineage>
</organism>
<evidence type="ECO:0000313" key="4">
    <source>
        <dbReference type="Proteomes" id="UP000197050"/>
    </source>
</evidence>
<dbReference type="SMART" id="SM00530">
    <property type="entry name" value="HTH_XRE"/>
    <property type="match status" value="1"/>
</dbReference>
<accession>A0A1Z3UAG7</accession>
<dbReference type="AlphaFoldDB" id="A0A1Z3UAG7"/>
<dbReference type="CDD" id="cd00093">
    <property type="entry name" value="HTH_XRE"/>
    <property type="match status" value="1"/>
</dbReference>
<dbReference type="EMBL" id="JAMYEC010000002">
    <property type="protein sequence ID" value="MDX2334298.1"/>
    <property type="molecule type" value="Genomic_DNA"/>
</dbReference>
<dbReference type="GO" id="GO:0003677">
    <property type="term" value="F:DNA binding"/>
    <property type="evidence" value="ECO:0007669"/>
    <property type="project" value="InterPro"/>
</dbReference>
<gene>
    <name evidence="2" type="ORF">CEP68_12615</name>
    <name evidence="3" type="ORF">NJD11_05005</name>
</gene>
<dbReference type="Gene3D" id="1.10.260.40">
    <property type="entry name" value="lambda repressor-like DNA-binding domains"/>
    <property type="match status" value="1"/>
</dbReference>
<sequence>MTTQRDDLDPIDIHVGSQLKALRAAARLTQADLAGALGVTFQQVQKYEKGVNRMAASTLARASAALNCSITDFYPKADPDEAPPGPQEVLGELTDLYDRMGKRQRDALMITARALADVRR</sequence>
<proteinExistence type="predicted"/>
<evidence type="ECO:0000313" key="2">
    <source>
        <dbReference type="EMBL" id="ASE40276.1"/>
    </source>
</evidence>
<dbReference type="SUPFAM" id="SSF47413">
    <property type="entry name" value="lambda repressor-like DNA-binding domains"/>
    <property type="match status" value="1"/>
</dbReference>
<dbReference type="Proteomes" id="UP000197050">
    <property type="component" value="Chromosome"/>
</dbReference>
<keyword evidence="5" id="KW-1185">Reference proteome</keyword>
<feature type="domain" description="HTH cro/C1-type" evidence="1">
    <location>
        <begin position="19"/>
        <end position="73"/>
    </location>
</feature>
<evidence type="ECO:0000259" key="1">
    <source>
        <dbReference type="PROSITE" id="PS50943"/>
    </source>
</evidence>
<dbReference type="Pfam" id="PF01381">
    <property type="entry name" value="HTH_3"/>
    <property type="match status" value="1"/>
</dbReference>
<evidence type="ECO:0000313" key="5">
    <source>
        <dbReference type="Proteomes" id="UP001272940"/>
    </source>
</evidence>
<dbReference type="InterPro" id="IPR001387">
    <property type="entry name" value="Cro/C1-type_HTH"/>
</dbReference>
<dbReference type="KEGG" id="bvc:CEP68_12615"/>
<dbReference type="GeneID" id="34014293"/>
<dbReference type="PROSITE" id="PS50943">
    <property type="entry name" value="HTH_CROC1"/>
    <property type="match status" value="1"/>
</dbReference>
<dbReference type="Proteomes" id="UP001272940">
    <property type="component" value="Unassembled WGS sequence"/>
</dbReference>